<dbReference type="PANTHER" id="PTHR14352:SF2">
    <property type="entry name" value="HAUS AUGMIN-LIKE COMPLEX SUBUNIT 7"/>
    <property type="match status" value="1"/>
</dbReference>
<proteinExistence type="predicted"/>
<evidence type="ECO:0000313" key="1">
    <source>
        <dbReference type="EMBL" id="KAJ1520509.1"/>
    </source>
</evidence>
<accession>A0AAV7X3L8</accession>
<gene>
    <name evidence="1" type="ORF">ONE63_003632</name>
</gene>
<dbReference type="AlphaFoldDB" id="A0AAV7X3L8"/>
<name>A0AAV7X3L8_9NEOP</name>
<dbReference type="GO" id="GO:0051225">
    <property type="term" value="P:spindle assembly"/>
    <property type="evidence" value="ECO:0007669"/>
    <property type="project" value="TreeGrafter"/>
</dbReference>
<reference evidence="1" key="1">
    <citation type="submission" date="2022-12" db="EMBL/GenBank/DDBJ databases">
        <title>Chromosome-level genome assembly of the bean flower thrips Megalurothrips usitatus.</title>
        <authorList>
            <person name="Ma L."/>
            <person name="Liu Q."/>
            <person name="Li H."/>
            <person name="Cai W."/>
        </authorList>
    </citation>
    <scope>NUCLEOTIDE SEQUENCE</scope>
    <source>
        <strain evidence="1">Cailab_2022a</strain>
    </source>
</reference>
<comment type="caution">
    <text evidence="1">The sequence shown here is derived from an EMBL/GenBank/DDBJ whole genome shotgun (WGS) entry which is preliminary data.</text>
</comment>
<dbReference type="InterPro" id="IPR029711">
    <property type="entry name" value="Haus7-like"/>
</dbReference>
<evidence type="ECO:0008006" key="3">
    <source>
        <dbReference type="Google" id="ProtNLM"/>
    </source>
</evidence>
<dbReference type="GO" id="GO:0051011">
    <property type="term" value="F:microtubule minus-end binding"/>
    <property type="evidence" value="ECO:0007669"/>
    <property type="project" value="TreeGrafter"/>
</dbReference>
<organism evidence="1 2">
    <name type="scientific">Megalurothrips usitatus</name>
    <name type="common">bean blossom thrips</name>
    <dbReference type="NCBI Taxonomy" id="439358"/>
    <lineage>
        <taxon>Eukaryota</taxon>
        <taxon>Metazoa</taxon>
        <taxon>Ecdysozoa</taxon>
        <taxon>Arthropoda</taxon>
        <taxon>Hexapoda</taxon>
        <taxon>Insecta</taxon>
        <taxon>Pterygota</taxon>
        <taxon>Neoptera</taxon>
        <taxon>Paraneoptera</taxon>
        <taxon>Thysanoptera</taxon>
        <taxon>Terebrantia</taxon>
        <taxon>Thripoidea</taxon>
        <taxon>Thripidae</taxon>
        <taxon>Megalurothrips</taxon>
    </lineage>
</organism>
<dbReference type="EMBL" id="JAPTSV010000014">
    <property type="protein sequence ID" value="KAJ1520509.1"/>
    <property type="molecule type" value="Genomic_DNA"/>
</dbReference>
<evidence type="ECO:0000313" key="2">
    <source>
        <dbReference type="Proteomes" id="UP001075354"/>
    </source>
</evidence>
<dbReference type="Proteomes" id="UP001075354">
    <property type="component" value="Chromosome 14"/>
</dbReference>
<protein>
    <recommendedName>
        <fullName evidence="3">HAUS augmin-like complex subunit 7</fullName>
    </recommendedName>
</protein>
<dbReference type="GO" id="GO:0070652">
    <property type="term" value="C:HAUS complex"/>
    <property type="evidence" value="ECO:0007669"/>
    <property type="project" value="TreeGrafter"/>
</dbReference>
<keyword evidence="2" id="KW-1185">Reference proteome</keyword>
<dbReference type="PANTHER" id="PTHR14352">
    <property type="entry name" value="HAUS AUGMIN-LIKE COMPLEX SUBUNIT 7"/>
    <property type="match status" value="1"/>
</dbReference>
<dbReference type="GO" id="GO:0031023">
    <property type="term" value="P:microtubule organizing center organization"/>
    <property type="evidence" value="ECO:0007669"/>
    <property type="project" value="TreeGrafter"/>
</dbReference>
<sequence length="316" mass="35977">MTPDRTEVVKAFRQLLNNASFGLGQVNDNELETWLFCPGSDRLHLLQWCLGQLNPDLRKRFQACDDIEAEKRTVEHIKTFGVSNDQNVILGNADPKAQIAMWNCMLLVIENSSSCEENSEWVPLKQIENAAVRSKEFTDLLFPKIKLVPNDMRLTPSAVSEKKIEQELVIIQQKLENLRGTADVSSADCDNDDSSILEHSVHDTDDYEEAFHNDLKKIQECYQHLEKYVFPAIRKYPENPIAHVLESYMENLADSVIGFVQMLKDIEAIHKVSGELQKPSACSAKALDRAELNQCISKCHSCVSEILSMWRLHNMT</sequence>